<gene>
    <name evidence="15" type="primary">Pttg1</name>
    <name evidence="15" type="ORF">GTO96_0004380</name>
</gene>
<evidence type="ECO:0000256" key="10">
    <source>
        <dbReference type="ARBA" id="ARBA00023036"/>
    </source>
</evidence>
<keyword evidence="6" id="KW-0677">Repeat</keyword>
<feature type="non-terminal residue" evidence="15">
    <location>
        <position position="1"/>
    </location>
</feature>
<evidence type="ECO:0000256" key="12">
    <source>
        <dbReference type="ARBA" id="ARBA00023306"/>
    </source>
</evidence>
<evidence type="ECO:0000256" key="4">
    <source>
        <dbReference type="ARBA" id="ARBA00022490"/>
    </source>
</evidence>
<dbReference type="GO" id="GO:0051301">
    <property type="term" value="P:cell division"/>
    <property type="evidence" value="ECO:0007669"/>
    <property type="project" value="UniProtKB-KW"/>
</dbReference>
<evidence type="ECO:0000313" key="16">
    <source>
        <dbReference type="Proteomes" id="UP000886611"/>
    </source>
</evidence>
<proteinExistence type="inferred from homology"/>
<evidence type="ECO:0000256" key="13">
    <source>
        <dbReference type="ARBA" id="ARBA00039185"/>
    </source>
</evidence>
<keyword evidence="11" id="KW-0539">Nucleus</keyword>
<keyword evidence="10" id="KW-0729">SH3-binding</keyword>
<comment type="subcellular location">
    <subcellularLocation>
        <location evidence="2">Cytoplasm</location>
    </subcellularLocation>
    <subcellularLocation>
        <location evidence="1">Nucleus</location>
    </subcellularLocation>
</comment>
<evidence type="ECO:0000313" key="15">
    <source>
        <dbReference type="EMBL" id="KAG2469243.1"/>
    </source>
</evidence>
<evidence type="ECO:0000256" key="9">
    <source>
        <dbReference type="ARBA" id="ARBA00022843"/>
    </source>
</evidence>
<dbReference type="GO" id="GO:0017124">
    <property type="term" value="F:SH3 domain binding"/>
    <property type="evidence" value="ECO:0007669"/>
    <property type="project" value="UniProtKB-KW"/>
</dbReference>
<keyword evidence="12" id="KW-0131">Cell cycle</keyword>
<evidence type="ECO:0000256" key="5">
    <source>
        <dbReference type="ARBA" id="ARBA00022618"/>
    </source>
</evidence>
<evidence type="ECO:0000256" key="7">
    <source>
        <dbReference type="ARBA" id="ARBA00022776"/>
    </source>
</evidence>
<organism evidence="15 16">
    <name type="scientific">Polypterus senegalus</name>
    <name type="common">Senegal bichir</name>
    <dbReference type="NCBI Taxonomy" id="55291"/>
    <lineage>
        <taxon>Eukaryota</taxon>
        <taxon>Metazoa</taxon>
        <taxon>Chordata</taxon>
        <taxon>Craniata</taxon>
        <taxon>Vertebrata</taxon>
        <taxon>Euteleostomi</taxon>
        <taxon>Actinopterygii</taxon>
        <taxon>Polypteriformes</taxon>
        <taxon>Polypteridae</taxon>
        <taxon>Polypterus</taxon>
    </lineage>
</organism>
<comment type="caution">
    <text evidence="15">The sequence shown here is derived from an EMBL/GenBank/DDBJ whole genome shotgun (WGS) entry which is preliminary data.</text>
</comment>
<keyword evidence="5" id="KW-0132">Cell division</keyword>
<dbReference type="Proteomes" id="UP000886611">
    <property type="component" value="Unassembled WGS sequence"/>
</dbReference>
<dbReference type="PANTHER" id="PTHR10418">
    <property type="entry name" value="SECURIN-3"/>
    <property type="match status" value="1"/>
</dbReference>
<dbReference type="GO" id="GO:0045143">
    <property type="term" value="P:homologous chromosome segregation"/>
    <property type="evidence" value="ECO:0007669"/>
    <property type="project" value="TreeGrafter"/>
</dbReference>
<keyword evidence="9" id="KW-0832">Ubl conjugation</keyword>
<keyword evidence="8" id="KW-0159">Chromosome partition</keyword>
<evidence type="ECO:0000256" key="14">
    <source>
        <dbReference type="SAM" id="MobiDB-lite"/>
    </source>
</evidence>
<feature type="non-terminal residue" evidence="15">
    <location>
        <position position="337"/>
    </location>
</feature>
<protein>
    <recommendedName>
        <fullName evidence="13">Securin</fullName>
    </recommendedName>
</protein>
<dbReference type="PANTHER" id="PTHR10418:SF2">
    <property type="entry name" value="SECURIN"/>
    <property type="match status" value="1"/>
</dbReference>
<evidence type="ECO:0000256" key="11">
    <source>
        <dbReference type="ARBA" id="ARBA00023242"/>
    </source>
</evidence>
<dbReference type="GO" id="GO:0005737">
    <property type="term" value="C:cytoplasm"/>
    <property type="evidence" value="ECO:0007669"/>
    <property type="project" value="UniProtKB-SubCell"/>
</dbReference>
<comment type="similarity">
    <text evidence="3">Belongs to the securin family.</text>
</comment>
<feature type="region of interest" description="Disordered" evidence="14">
    <location>
        <begin position="1"/>
        <end position="21"/>
    </location>
</feature>
<dbReference type="GO" id="GO:0005634">
    <property type="term" value="C:nucleus"/>
    <property type="evidence" value="ECO:0007669"/>
    <property type="project" value="UniProtKB-SubCell"/>
</dbReference>
<evidence type="ECO:0000256" key="6">
    <source>
        <dbReference type="ARBA" id="ARBA00022737"/>
    </source>
</evidence>
<keyword evidence="7" id="KW-0498">Mitosis</keyword>
<dbReference type="Pfam" id="PF04856">
    <property type="entry name" value="Securin"/>
    <property type="match status" value="1"/>
</dbReference>
<evidence type="ECO:0000256" key="2">
    <source>
        <dbReference type="ARBA" id="ARBA00004496"/>
    </source>
</evidence>
<sequence length="337" mass="37371">MASAVFADKENAELGRTGSAKVNPRLQSAPVSKGIGFGGKTYHSLHSENLKGKQSQLVRKALGAVNKTVSSKPVTATKKDLSGSRPIKKISAPVKQYKDYTGIEKNIPYDPTEFEDYYQLPEDQSIDHLCLARLAVPAYKEADDSLDLDCPMKLSPLKMVKVGVKGSKMFAKACPTPHPGKLNGKPPQLIRKALGAVNKTESSKPVVEQKTSSMSKPKVCAPIANPKTYPEIEKFHPYNPADFEDCYRLPEEQTISHLCLARLAMPVYEEKDDPLNVECPMKLSPVKLLKEFWRPWPSICLPLLAIPQLRQCWANQFDERTPLPDDSCNPPPEMTLS</sequence>
<evidence type="ECO:0000256" key="8">
    <source>
        <dbReference type="ARBA" id="ARBA00022829"/>
    </source>
</evidence>
<dbReference type="AlphaFoldDB" id="A0A8X8BSY0"/>
<dbReference type="GO" id="GO:0051276">
    <property type="term" value="P:chromosome organization"/>
    <property type="evidence" value="ECO:0007669"/>
    <property type="project" value="InterPro"/>
</dbReference>
<dbReference type="InterPro" id="IPR006940">
    <property type="entry name" value="Securin_separation_inhibitor"/>
</dbReference>
<evidence type="ECO:0000256" key="3">
    <source>
        <dbReference type="ARBA" id="ARBA00009264"/>
    </source>
</evidence>
<keyword evidence="4" id="KW-0963">Cytoplasm</keyword>
<keyword evidence="16" id="KW-1185">Reference proteome</keyword>
<dbReference type="EMBL" id="JAATIS010000220">
    <property type="protein sequence ID" value="KAG2469243.1"/>
    <property type="molecule type" value="Genomic_DNA"/>
</dbReference>
<accession>A0A8X8BSY0</accession>
<evidence type="ECO:0000256" key="1">
    <source>
        <dbReference type="ARBA" id="ARBA00004123"/>
    </source>
</evidence>
<name>A0A8X8BSY0_POLSE</name>
<reference evidence="15 16" key="1">
    <citation type="journal article" date="2021" name="Cell">
        <title>Tracing the genetic footprints of vertebrate landing in non-teleost ray-finned fishes.</title>
        <authorList>
            <person name="Bi X."/>
            <person name="Wang K."/>
            <person name="Yang L."/>
            <person name="Pan H."/>
            <person name="Jiang H."/>
            <person name="Wei Q."/>
            <person name="Fang M."/>
            <person name="Yu H."/>
            <person name="Zhu C."/>
            <person name="Cai Y."/>
            <person name="He Y."/>
            <person name="Gan X."/>
            <person name="Zeng H."/>
            <person name="Yu D."/>
            <person name="Zhu Y."/>
            <person name="Jiang H."/>
            <person name="Qiu Q."/>
            <person name="Yang H."/>
            <person name="Zhang Y.E."/>
            <person name="Wang W."/>
            <person name="Zhu M."/>
            <person name="He S."/>
            <person name="Zhang G."/>
        </authorList>
    </citation>
    <scope>NUCLEOTIDE SEQUENCE [LARGE SCALE GENOMIC DNA]</scope>
    <source>
        <strain evidence="15">Bchr_013</strain>
    </source>
</reference>